<dbReference type="AlphaFoldDB" id="A0A9D4EQT4"/>
<dbReference type="EMBL" id="JAIWYP010000008">
    <property type="protein sequence ID" value="KAH3783703.1"/>
    <property type="molecule type" value="Genomic_DNA"/>
</dbReference>
<evidence type="ECO:0000313" key="2">
    <source>
        <dbReference type="Proteomes" id="UP000828390"/>
    </source>
</evidence>
<comment type="caution">
    <text evidence="1">The sequence shown here is derived from an EMBL/GenBank/DDBJ whole genome shotgun (WGS) entry which is preliminary data.</text>
</comment>
<keyword evidence="2" id="KW-1185">Reference proteome</keyword>
<name>A0A9D4EQT4_DREPO</name>
<evidence type="ECO:0000313" key="1">
    <source>
        <dbReference type="EMBL" id="KAH3783703.1"/>
    </source>
</evidence>
<protein>
    <submittedName>
        <fullName evidence="1">Uncharacterized protein</fullName>
    </submittedName>
</protein>
<proteinExistence type="predicted"/>
<reference evidence="1" key="1">
    <citation type="journal article" date="2019" name="bioRxiv">
        <title>The Genome of the Zebra Mussel, Dreissena polymorpha: A Resource for Invasive Species Research.</title>
        <authorList>
            <person name="McCartney M.A."/>
            <person name="Auch B."/>
            <person name="Kono T."/>
            <person name="Mallez S."/>
            <person name="Zhang Y."/>
            <person name="Obille A."/>
            <person name="Becker A."/>
            <person name="Abrahante J.E."/>
            <person name="Garbe J."/>
            <person name="Badalamenti J.P."/>
            <person name="Herman A."/>
            <person name="Mangelson H."/>
            <person name="Liachko I."/>
            <person name="Sullivan S."/>
            <person name="Sone E.D."/>
            <person name="Koren S."/>
            <person name="Silverstein K.A.T."/>
            <person name="Beckman K.B."/>
            <person name="Gohl D.M."/>
        </authorList>
    </citation>
    <scope>NUCLEOTIDE SEQUENCE</scope>
    <source>
        <strain evidence="1">Duluth1</strain>
        <tissue evidence="1">Whole animal</tissue>
    </source>
</reference>
<dbReference type="Proteomes" id="UP000828390">
    <property type="component" value="Unassembled WGS sequence"/>
</dbReference>
<accession>A0A9D4EQT4</accession>
<sequence>MHIGSNQRLARSWPMTETLSRTNFSLDTCHRKTKPLQVRISSYRQDRAGRVAFI</sequence>
<reference evidence="1" key="2">
    <citation type="submission" date="2020-11" db="EMBL/GenBank/DDBJ databases">
        <authorList>
            <person name="McCartney M.A."/>
            <person name="Auch B."/>
            <person name="Kono T."/>
            <person name="Mallez S."/>
            <person name="Becker A."/>
            <person name="Gohl D.M."/>
            <person name="Silverstein K.A.T."/>
            <person name="Koren S."/>
            <person name="Bechman K.B."/>
            <person name="Herman A."/>
            <person name="Abrahante J.E."/>
            <person name="Garbe J."/>
        </authorList>
    </citation>
    <scope>NUCLEOTIDE SEQUENCE</scope>
    <source>
        <strain evidence="1">Duluth1</strain>
        <tissue evidence="1">Whole animal</tissue>
    </source>
</reference>
<organism evidence="1 2">
    <name type="scientific">Dreissena polymorpha</name>
    <name type="common">Zebra mussel</name>
    <name type="synonym">Mytilus polymorpha</name>
    <dbReference type="NCBI Taxonomy" id="45954"/>
    <lineage>
        <taxon>Eukaryota</taxon>
        <taxon>Metazoa</taxon>
        <taxon>Spiralia</taxon>
        <taxon>Lophotrochozoa</taxon>
        <taxon>Mollusca</taxon>
        <taxon>Bivalvia</taxon>
        <taxon>Autobranchia</taxon>
        <taxon>Heteroconchia</taxon>
        <taxon>Euheterodonta</taxon>
        <taxon>Imparidentia</taxon>
        <taxon>Neoheterodontei</taxon>
        <taxon>Myida</taxon>
        <taxon>Dreissenoidea</taxon>
        <taxon>Dreissenidae</taxon>
        <taxon>Dreissena</taxon>
    </lineage>
</organism>
<gene>
    <name evidence="1" type="ORF">DPMN_161646</name>
</gene>